<dbReference type="AlphaFoldDB" id="A0AAN9DI74"/>
<keyword evidence="4" id="KW-0804">Transcription</keyword>
<reference evidence="9 10" key="1">
    <citation type="submission" date="2024-02" db="EMBL/GenBank/DDBJ databases">
        <title>Chromosome-level genome assembly of the Eurasian Minnow (Phoxinus phoxinus).</title>
        <authorList>
            <person name="Oriowo T.O."/>
            <person name="Martin S."/>
            <person name="Stange M."/>
            <person name="Chrysostomakis Y."/>
            <person name="Brown T."/>
            <person name="Winkler S."/>
            <person name="Kukowka S."/>
            <person name="Myers E.W."/>
            <person name="Bohne A."/>
        </authorList>
    </citation>
    <scope>NUCLEOTIDE SEQUENCE [LARGE SCALE GENOMIC DNA]</scope>
    <source>
        <strain evidence="9">ZFMK-TIS-60720</strain>
        <tissue evidence="9">Whole Organism</tissue>
    </source>
</reference>
<dbReference type="Gene3D" id="4.10.280.10">
    <property type="entry name" value="Helix-loop-helix DNA-binding domain"/>
    <property type="match status" value="1"/>
</dbReference>
<dbReference type="GO" id="GO:0006355">
    <property type="term" value="P:regulation of DNA-templated transcription"/>
    <property type="evidence" value="ECO:0007669"/>
    <property type="project" value="InterPro"/>
</dbReference>
<evidence type="ECO:0000256" key="1">
    <source>
        <dbReference type="ARBA" id="ARBA00004123"/>
    </source>
</evidence>
<feature type="domain" description="BHLH" evidence="7">
    <location>
        <begin position="13"/>
        <end position="70"/>
    </location>
</feature>
<dbReference type="Pfam" id="PF00010">
    <property type="entry name" value="HLH"/>
    <property type="match status" value="1"/>
</dbReference>
<accession>A0AAN9DI74</accession>
<dbReference type="GO" id="GO:0003677">
    <property type="term" value="F:DNA binding"/>
    <property type="evidence" value="ECO:0007669"/>
    <property type="project" value="InterPro"/>
</dbReference>
<comment type="subcellular location">
    <subcellularLocation>
        <location evidence="1">Nucleus</location>
    </subcellularLocation>
</comment>
<keyword evidence="2" id="KW-0678">Repressor</keyword>
<feature type="compositionally biased region" description="Low complexity" evidence="6">
    <location>
        <begin position="195"/>
        <end position="210"/>
    </location>
</feature>
<protein>
    <submittedName>
        <fullName evidence="9">Uncharacterized protein</fullName>
    </submittedName>
</protein>
<organism evidence="9 10">
    <name type="scientific">Phoxinus phoxinus</name>
    <name type="common">Eurasian minnow</name>
    <dbReference type="NCBI Taxonomy" id="58324"/>
    <lineage>
        <taxon>Eukaryota</taxon>
        <taxon>Metazoa</taxon>
        <taxon>Chordata</taxon>
        <taxon>Craniata</taxon>
        <taxon>Vertebrata</taxon>
        <taxon>Euteleostomi</taxon>
        <taxon>Actinopterygii</taxon>
        <taxon>Neopterygii</taxon>
        <taxon>Teleostei</taxon>
        <taxon>Ostariophysi</taxon>
        <taxon>Cypriniformes</taxon>
        <taxon>Leuciscidae</taxon>
        <taxon>Phoxininae</taxon>
        <taxon>Phoxinus</taxon>
    </lineage>
</organism>
<dbReference type="SUPFAM" id="SSF47459">
    <property type="entry name" value="HLH, helix-loop-helix DNA-binding domain"/>
    <property type="match status" value="1"/>
</dbReference>
<dbReference type="GO" id="GO:0046983">
    <property type="term" value="F:protein dimerization activity"/>
    <property type="evidence" value="ECO:0007669"/>
    <property type="project" value="InterPro"/>
</dbReference>
<dbReference type="InterPro" id="IPR011598">
    <property type="entry name" value="bHLH_dom"/>
</dbReference>
<keyword evidence="5" id="KW-0539">Nucleus</keyword>
<evidence type="ECO:0000256" key="6">
    <source>
        <dbReference type="SAM" id="MobiDB-lite"/>
    </source>
</evidence>
<dbReference type="PROSITE" id="PS50888">
    <property type="entry name" value="BHLH"/>
    <property type="match status" value="1"/>
</dbReference>
<sequence length="210" mass="23774">MKILGETETIKMDRKLLKPQVERRRRERMNRSLENLRALLLQGPEHNSPSQRRLEKAEILEYTVLFLQNSVAQAKKDKDEEGGEKHQFVDGFSSCLQKAARFLSDEGDARGLEASVSETMCHRLTRPCMSSSVRRPVRVQKSSRTQVPDSHAQQKNSVCKQGLPSACRNIVPDSNRLPSRSTDSNTQHATGQPDSQQQAAVSQAVWRPWP</sequence>
<evidence type="ECO:0000256" key="4">
    <source>
        <dbReference type="ARBA" id="ARBA00023163"/>
    </source>
</evidence>
<comment type="caution">
    <text evidence="9">The sequence shown here is derived from an EMBL/GenBank/DDBJ whole genome shotgun (WGS) entry which is preliminary data.</text>
</comment>
<keyword evidence="10" id="KW-1185">Reference proteome</keyword>
<evidence type="ECO:0000256" key="3">
    <source>
        <dbReference type="ARBA" id="ARBA00023015"/>
    </source>
</evidence>
<dbReference type="GO" id="GO:0005634">
    <property type="term" value="C:nucleus"/>
    <property type="evidence" value="ECO:0007669"/>
    <property type="project" value="UniProtKB-SubCell"/>
</dbReference>
<dbReference type="PANTHER" id="PTHR10985">
    <property type="entry name" value="BASIC HELIX-LOOP-HELIX TRANSCRIPTION FACTOR, HES-RELATED"/>
    <property type="match status" value="1"/>
</dbReference>
<evidence type="ECO:0000256" key="5">
    <source>
        <dbReference type="ARBA" id="ARBA00023242"/>
    </source>
</evidence>
<dbReference type="InterPro" id="IPR036638">
    <property type="entry name" value="HLH_DNA-bd_sf"/>
</dbReference>
<dbReference type="PROSITE" id="PS51054">
    <property type="entry name" value="ORANGE"/>
    <property type="match status" value="1"/>
</dbReference>
<dbReference type="Proteomes" id="UP001364617">
    <property type="component" value="Unassembled WGS sequence"/>
</dbReference>
<name>A0AAN9DI74_9TELE</name>
<evidence type="ECO:0000256" key="2">
    <source>
        <dbReference type="ARBA" id="ARBA00022491"/>
    </source>
</evidence>
<evidence type="ECO:0000313" key="10">
    <source>
        <dbReference type="Proteomes" id="UP001364617"/>
    </source>
</evidence>
<keyword evidence="3" id="KW-0805">Transcription regulation</keyword>
<gene>
    <name evidence="9" type="ORF">R3I93_003733</name>
</gene>
<dbReference type="InterPro" id="IPR050370">
    <property type="entry name" value="HES_HEY"/>
</dbReference>
<dbReference type="EMBL" id="JAYKXH010000003">
    <property type="protein sequence ID" value="KAK7173995.1"/>
    <property type="molecule type" value="Genomic_DNA"/>
</dbReference>
<proteinExistence type="predicted"/>
<feature type="compositionally biased region" description="Polar residues" evidence="6">
    <location>
        <begin position="176"/>
        <end position="194"/>
    </location>
</feature>
<feature type="domain" description="Orange" evidence="8">
    <location>
        <begin position="88"/>
        <end position="124"/>
    </location>
</feature>
<feature type="compositionally biased region" description="Polar residues" evidence="6">
    <location>
        <begin position="140"/>
        <end position="159"/>
    </location>
</feature>
<evidence type="ECO:0000313" key="9">
    <source>
        <dbReference type="EMBL" id="KAK7173995.1"/>
    </source>
</evidence>
<feature type="region of interest" description="Disordered" evidence="6">
    <location>
        <begin position="127"/>
        <end position="210"/>
    </location>
</feature>
<evidence type="ECO:0000259" key="7">
    <source>
        <dbReference type="PROSITE" id="PS50888"/>
    </source>
</evidence>
<dbReference type="InterPro" id="IPR003650">
    <property type="entry name" value="Orange_dom"/>
</dbReference>
<dbReference type="SMART" id="SM00353">
    <property type="entry name" value="HLH"/>
    <property type="match status" value="1"/>
</dbReference>
<evidence type="ECO:0000259" key="8">
    <source>
        <dbReference type="PROSITE" id="PS51054"/>
    </source>
</evidence>